<organism evidence="11 12">
    <name type="scientific">Caulifigura coniformis</name>
    <dbReference type="NCBI Taxonomy" id="2527983"/>
    <lineage>
        <taxon>Bacteria</taxon>
        <taxon>Pseudomonadati</taxon>
        <taxon>Planctomycetota</taxon>
        <taxon>Planctomycetia</taxon>
        <taxon>Planctomycetales</taxon>
        <taxon>Planctomycetaceae</taxon>
        <taxon>Caulifigura</taxon>
    </lineage>
</organism>
<evidence type="ECO:0000259" key="10">
    <source>
        <dbReference type="Pfam" id="PF21694"/>
    </source>
</evidence>
<dbReference type="Proteomes" id="UP000315700">
    <property type="component" value="Chromosome"/>
</dbReference>
<evidence type="ECO:0000256" key="4">
    <source>
        <dbReference type="ARBA" id="ARBA00022695"/>
    </source>
</evidence>
<name>A0A517S8T0_9PLAN</name>
<dbReference type="GO" id="GO:0009360">
    <property type="term" value="C:DNA polymerase III complex"/>
    <property type="evidence" value="ECO:0007669"/>
    <property type="project" value="InterPro"/>
</dbReference>
<evidence type="ECO:0000256" key="7">
    <source>
        <dbReference type="ARBA" id="ARBA00034754"/>
    </source>
</evidence>
<evidence type="ECO:0000256" key="8">
    <source>
        <dbReference type="ARBA" id="ARBA00049244"/>
    </source>
</evidence>
<keyword evidence="6" id="KW-0239">DNA-directed DNA polymerase</keyword>
<dbReference type="InterPro" id="IPR008921">
    <property type="entry name" value="DNA_pol3_clamp-load_cplx_C"/>
</dbReference>
<dbReference type="KEGG" id="ccos:Pan44_05420"/>
<keyword evidence="3" id="KW-0808">Transferase</keyword>
<dbReference type="GO" id="GO:0006261">
    <property type="term" value="P:DNA-templated DNA replication"/>
    <property type="evidence" value="ECO:0007669"/>
    <property type="project" value="TreeGrafter"/>
</dbReference>
<dbReference type="RefSeq" id="WP_145026955.1">
    <property type="nucleotide sequence ID" value="NZ_CP036271.1"/>
</dbReference>
<dbReference type="SUPFAM" id="SSF48019">
    <property type="entry name" value="post-AAA+ oligomerization domain-like"/>
    <property type="match status" value="1"/>
</dbReference>
<protein>
    <recommendedName>
        <fullName evidence="2">DNA polymerase III subunit delta</fullName>
        <ecNumber evidence="1">2.7.7.7</ecNumber>
    </recommendedName>
</protein>
<reference evidence="11 12" key="1">
    <citation type="submission" date="2019-02" db="EMBL/GenBank/DDBJ databases">
        <title>Deep-cultivation of Planctomycetes and their phenomic and genomic characterization uncovers novel biology.</title>
        <authorList>
            <person name="Wiegand S."/>
            <person name="Jogler M."/>
            <person name="Boedeker C."/>
            <person name="Pinto D."/>
            <person name="Vollmers J."/>
            <person name="Rivas-Marin E."/>
            <person name="Kohn T."/>
            <person name="Peeters S.H."/>
            <person name="Heuer A."/>
            <person name="Rast P."/>
            <person name="Oberbeckmann S."/>
            <person name="Bunk B."/>
            <person name="Jeske O."/>
            <person name="Meyerdierks A."/>
            <person name="Storesund J.E."/>
            <person name="Kallscheuer N."/>
            <person name="Luecker S."/>
            <person name="Lage O.M."/>
            <person name="Pohl T."/>
            <person name="Merkel B.J."/>
            <person name="Hornburger P."/>
            <person name="Mueller R.-W."/>
            <person name="Bruemmer F."/>
            <person name="Labrenz M."/>
            <person name="Spormann A.M."/>
            <person name="Op den Camp H."/>
            <person name="Overmann J."/>
            <person name="Amann R."/>
            <person name="Jetten M.S.M."/>
            <person name="Mascher T."/>
            <person name="Medema M.H."/>
            <person name="Devos D.P."/>
            <person name="Kaster A.-K."/>
            <person name="Ovreas L."/>
            <person name="Rohde M."/>
            <person name="Galperin M.Y."/>
            <person name="Jogler C."/>
        </authorList>
    </citation>
    <scope>NUCLEOTIDE SEQUENCE [LARGE SCALE GENOMIC DNA]</scope>
    <source>
        <strain evidence="11 12">Pan44</strain>
    </source>
</reference>
<sequence>MHAVEFLRKPAPQQAAFIVLHGGESTLKASSLAAVSKIVLGEDADETSLVRLEGDVDWARVRDELATVSMFTSRRLVVVEDADDFVTKHRGQLESYIEKPSKKSTFVLDLKSWKKNTRLAKKLDELGLEIDCSELAGPRLTGWLVESAESEYGKQLSRDAAALMVELAGSGLGLLEQELGKLASYVGDRPRITPEDVRQMVGGWKAETTWTMLDAVRDGDPGSALSCLEKLLTAGEAGPRLLGGISFVFRKLGDATERSREGVPLPAALKDAGVFFRDIEKAERYLRRVRRPRAEKILARLLKADSDLKGGSPLTERLQMELLLLWLAGVETR</sequence>
<evidence type="ECO:0000256" key="6">
    <source>
        <dbReference type="ARBA" id="ARBA00022932"/>
    </source>
</evidence>
<evidence type="ECO:0000259" key="9">
    <source>
        <dbReference type="Pfam" id="PF06144"/>
    </source>
</evidence>
<dbReference type="PANTHER" id="PTHR34388">
    <property type="entry name" value="DNA POLYMERASE III SUBUNIT DELTA"/>
    <property type="match status" value="1"/>
</dbReference>
<dbReference type="InParanoid" id="A0A517S8T0"/>
<evidence type="ECO:0000256" key="2">
    <source>
        <dbReference type="ARBA" id="ARBA00017703"/>
    </source>
</evidence>
<dbReference type="InterPro" id="IPR005790">
    <property type="entry name" value="DNA_polIII_delta"/>
</dbReference>
<comment type="similarity">
    <text evidence="7">Belongs to the DNA polymerase HolA subunit family.</text>
</comment>
<evidence type="ECO:0000256" key="1">
    <source>
        <dbReference type="ARBA" id="ARBA00012417"/>
    </source>
</evidence>
<keyword evidence="12" id="KW-1185">Reference proteome</keyword>
<gene>
    <name evidence="11" type="ORF">Pan44_05420</name>
</gene>
<evidence type="ECO:0000256" key="3">
    <source>
        <dbReference type="ARBA" id="ARBA00022679"/>
    </source>
</evidence>
<dbReference type="InterPro" id="IPR027417">
    <property type="entry name" value="P-loop_NTPase"/>
</dbReference>
<evidence type="ECO:0000313" key="12">
    <source>
        <dbReference type="Proteomes" id="UP000315700"/>
    </source>
</evidence>
<dbReference type="Gene3D" id="3.40.50.300">
    <property type="entry name" value="P-loop containing nucleotide triphosphate hydrolases"/>
    <property type="match status" value="1"/>
</dbReference>
<feature type="domain" description="DNA polymerase III delta subunit-like C-terminal" evidence="10">
    <location>
        <begin position="210"/>
        <end position="325"/>
    </location>
</feature>
<feature type="domain" description="DNA polymerase III delta N-terminal" evidence="9">
    <location>
        <begin position="22"/>
        <end position="132"/>
    </location>
</feature>
<dbReference type="Gene3D" id="1.10.8.60">
    <property type="match status" value="1"/>
</dbReference>
<dbReference type="EC" id="2.7.7.7" evidence="1"/>
<evidence type="ECO:0000256" key="5">
    <source>
        <dbReference type="ARBA" id="ARBA00022705"/>
    </source>
</evidence>
<dbReference type="NCBIfam" id="TIGR01128">
    <property type="entry name" value="holA"/>
    <property type="match status" value="1"/>
</dbReference>
<dbReference type="Pfam" id="PF06144">
    <property type="entry name" value="DNA_pol3_delta"/>
    <property type="match status" value="1"/>
</dbReference>
<dbReference type="InterPro" id="IPR010372">
    <property type="entry name" value="DNA_pol3_delta_N"/>
</dbReference>
<dbReference type="OrthoDB" id="269621at2"/>
<dbReference type="Pfam" id="PF21694">
    <property type="entry name" value="DNA_pol3_delta_C"/>
    <property type="match status" value="1"/>
</dbReference>
<dbReference type="EMBL" id="CP036271">
    <property type="protein sequence ID" value="QDT52530.1"/>
    <property type="molecule type" value="Genomic_DNA"/>
</dbReference>
<keyword evidence="4" id="KW-0548">Nucleotidyltransferase</keyword>
<dbReference type="InterPro" id="IPR048466">
    <property type="entry name" value="DNA_pol3_delta-like_C"/>
</dbReference>
<comment type="catalytic activity">
    <reaction evidence="8">
        <text>DNA(n) + a 2'-deoxyribonucleoside 5'-triphosphate = DNA(n+1) + diphosphate</text>
        <dbReference type="Rhea" id="RHEA:22508"/>
        <dbReference type="Rhea" id="RHEA-COMP:17339"/>
        <dbReference type="Rhea" id="RHEA-COMP:17340"/>
        <dbReference type="ChEBI" id="CHEBI:33019"/>
        <dbReference type="ChEBI" id="CHEBI:61560"/>
        <dbReference type="ChEBI" id="CHEBI:173112"/>
        <dbReference type="EC" id="2.7.7.7"/>
    </reaction>
</comment>
<accession>A0A517S8T0</accession>
<dbReference type="GO" id="GO:0003677">
    <property type="term" value="F:DNA binding"/>
    <property type="evidence" value="ECO:0007669"/>
    <property type="project" value="InterPro"/>
</dbReference>
<dbReference type="SUPFAM" id="SSF52540">
    <property type="entry name" value="P-loop containing nucleoside triphosphate hydrolases"/>
    <property type="match status" value="1"/>
</dbReference>
<dbReference type="PANTHER" id="PTHR34388:SF1">
    <property type="entry name" value="DNA POLYMERASE III SUBUNIT DELTA"/>
    <property type="match status" value="1"/>
</dbReference>
<dbReference type="GO" id="GO:0003887">
    <property type="term" value="F:DNA-directed DNA polymerase activity"/>
    <property type="evidence" value="ECO:0007669"/>
    <property type="project" value="UniProtKB-KW"/>
</dbReference>
<evidence type="ECO:0000313" key="11">
    <source>
        <dbReference type="EMBL" id="QDT52530.1"/>
    </source>
</evidence>
<dbReference type="Gene3D" id="1.20.272.10">
    <property type="match status" value="1"/>
</dbReference>
<proteinExistence type="inferred from homology"/>
<dbReference type="AlphaFoldDB" id="A0A517S8T0"/>
<keyword evidence="5" id="KW-0235">DNA replication</keyword>